<dbReference type="PANTHER" id="PTHR42796">
    <property type="entry name" value="FUMARYLACETOACETATE HYDROLASE DOMAIN-CONTAINING PROTEIN 2A-RELATED"/>
    <property type="match status" value="1"/>
</dbReference>
<comment type="similarity">
    <text evidence="1">Belongs to the FAH family.</text>
</comment>
<dbReference type="InterPro" id="IPR051121">
    <property type="entry name" value="FAH"/>
</dbReference>
<proteinExistence type="inferred from homology"/>
<evidence type="ECO:0000256" key="2">
    <source>
        <dbReference type="ARBA" id="ARBA00022723"/>
    </source>
</evidence>
<keyword evidence="4" id="KW-0378">Hydrolase</keyword>
<keyword evidence="2" id="KW-0479">Metal-binding</keyword>
<gene>
    <name evidence="4" type="ORF">OCK74_13675</name>
</gene>
<evidence type="ECO:0000313" key="4">
    <source>
        <dbReference type="EMBL" id="MCU7550168.1"/>
    </source>
</evidence>
<comment type="caution">
    <text evidence="4">The sequence shown here is derived from an EMBL/GenBank/DDBJ whole genome shotgun (WGS) entry which is preliminary data.</text>
</comment>
<keyword evidence="5" id="KW-1185">Reference proteome</keyword>
<evidence type="ECO:0000313" key="5">
    <source>
        <dbReference type="Proteomes" id="UP001155483"/>
    </source>
</evidence>
<evidence type="ECO:0000259" key="3">
    <source>
        <dbReference type="Pfam" id="PF01557"/>
    </source>
</evidence>
<dbReference type="PANTHER" id="PTHR42796:SF7">
    <property type="entry name" value="2-DEHYDRO-3-DEOXY-D-ARABINONATE DEHYDRATASE"/>
    <property type="match status" value="1"/>
</dbReference>
<dbReference type="AlphaFoldDB" id="A0A9X2XP12"/>
<sequence length="278" mass="31288">MKLYKTKKGIVVEKLDSYYLLKDQCWDTYVNDDQLYSKLENAIKVLNPDPEAKKIIQSDIQAPIQSQEIWACGVTYYRSKVGRQEESKNTGGSEFYARVYEADRPEIFFKSAPYRAVGPGEKVTIRKDSTWDVPEPELTLAVTSSGKIIGYTVGNDMSSRSIEGENPLYLPQAKTYDGSAAIGPCIYVSEEPLPTDTLIQMQIIRQGNVVFKGEIAINQIKRKFQDLVSYLYRETSFPYGCLVMTGTGIVPSSDFTLQKDDEIRITIQPIGTLVNTVK</sequence>
<dbReference type="Pfam" id="PF01557">
    <property type="entry name" value="FAA_hydrolase"/>
    <property type="match status" value="1"/>
</dbReference>
<dbReference type="InterPro" id="IPR011234">
    <property type="entry name" value="Fumarylacetoacetase-like_C"/>
</dbReference>
<dbReference type="GO" id="GO:0044281">
    <property type="term" value="P:small molecule metabolic process"/>
    <property type="evidence" value="ECO:0007669"/>
    <property type="project" value="UniProtKB-ARBA"/>
</dbReference>
<protein>
    <submittedName>
        <fullName evidence="4">Fumarylacetoacetate hydrolase family protein</fullName>
    </submittedName>
</protein>
<name>A0A9X2XP12_9BACT</name>
<reference evidence="4" key="1">
    <citation type="submission" date="2022-09" db="EMBL/GenBank/DDBJ databases">
        <authorList>
            <person name="Yuan C."/>
            <person name="Ke Z."/>
        </authorList>
    </citation>
    <scope>NUCLEOTIDE SEQUENCE</scope>
    <source>
        <strain evidence="4">LB-8</strain>
    </source>
</reference>
<dbReference type="GO" id="GO:0016787">
    <property type="term" value="F:hydrolase activity"/>
    <property type="evidence" value="ECO:0007669"/>
    <property type="project" value="UniProtKB-KW"/>
</dbReference>
<evidence type="ECO:0000256" key="1">
    <source>
        <dbReference type="ARBA" id="ARBA00010211"/>
    </source>
</evidence>
<dbReference type="EMBL" id="JAOTIF010000010">
    <property type="protein sequence ID" value="MCU7550168.1"/>
    <property type="molecule type" value="Genomic_DNA"/>
</dbReference>
<reference evidence="4" key="2">
    <citation type="submission" date="2023-04" db="EMBL/GenBank/DDBJ databases">
        <title>Paracnuella aquatica gen. nov., sp. nov., a member of the family Chitinophagaceae isolated from a hot spring.</title>
        <authorList>
            <person name="Wang C."/>
        </authorList>
    </citation>
    <scope>NUCLEOTIDE SEQUENCE</scope>
    <source>
        <strain evidence="4">LB-8</strain>
    </source>
</reference>
<dbReference type="RefSeq" id="WP_279297607.1">
    <property type="nucleotide sequence ID" value="NZ_JAOTIF010000010.1"/>
</dbReference>
<dbReference type="SUPFAM" id="SSF56529">
    <property type="entry name" value="FAH"/>
    <property type="match status" value="1"/>
</dbReference>
<dbReference type="Proteomes" id="UP001155483">
    <property type="component" value="Unassembled WGS sequence"/>
</dbReference>
<accession>A0A9X2XP12</accession>
<dbReference type="InterPro" id="IPR036663">
    <property type="entry name" value="Fumarylacetoacetase_C_sf"/>
</dbReference>
<feature type="domain" description="Fumarylacetoacetase-like C-terminal" evidence="3">
    <location>
        <begin position="105"/>
        <end position="277"/>
    </location>
</feature>
<dbReference type="Gene3D" id="3.90.850.10">
    <property type="entry name" value="Fumarylacetoacetase-like, C-terminal domain"/>
    <property type="match status" value="1"/>
</dbReference>
<organism evidence="4 5">
    <name type="scientific">Paraflavisolibacter caeni</name>
    <dbReference type="NCBI Taxonomy" id="2982496"/>
    <lineage>
        <taxon>Bacteria</taxon>
        <taxon>Pseudomonadati</taxon>
        <taxon>Bacteroidota</taxon>
        <taxon>Chitinophagia</taxon>
        <taxon>Chitinophagales</taxon>
        <taxon>Chitinophagaceae</taxon>
        <taxon>Paraflavisolibacter</taxon>
    </lineage>
</organism>
<dbReference type="GO" id="GO:0046872">
    <property type="term" value="F:metal ion binding"/>
    <property type="evidence" value="ECO:0007669"/>
    <property type="project" value="UniProtKB-KW"/>
</dbReference>